<protein>
    <submittedName>
        <fullName evidence="2">Uncharacterized protein</fullName>
    </submittedName>
</protein>
<feature type="compositionally biased region" description="Low complexity" evidence="1">
    <location>
        <begin position="224"/>
        <end position="233"/>
    </location>
</feature>
<name>A0A813VN72_9BILA</name>
<dbReference type="PANTHER" id="PTHR38489">
    <property type="entry name" value="HISTONE CHAPERONE DOMAIN-CONTAINING PROTEIN"/>
    <property type="match status" value="1"/>
</dbReference>
<accession>A0A813VN72</accession>
<dbReference type="Proteomes" id="UP000663829">
    <property type="component" value="Unassembled WGS sequence"/>
</dbReference>
<feature type="compositionally biased region" description="Polar residues" evidence="1">
    <location>
        <begin position="278"/>
        <end position="295"/>
    </location>
</feature>
<feature type="compositionally biased region" description="Basic residues" evidence="1">
    <location>
        <begin position="247"/>
        <end position="265"/>
    </location>
</feature>
<dbReference type="Pfam" id="PF15370">
    <property type="entry name" value="NOPCHAP1"/>
    <property type="match status" value="1"/>
</dbReference>
<dbReference type="PANTHER" id="PTHR38489:SF1">
    <property type="entry name" value="HISTONE CHAPERONE DOMAIN-CONTAINING PROTEIN"/>
    <property type="match status" value="1"/>
</dbReference>
<reference evidence="2" key="1">
    <citation type="submission" date="2021-02" db="EMBL/GenBank/DDBJ databases">
        <authorList>
            <person name="Nowell W R."/>
        </authorList>
    </citation>
    <scope>NUCLEOTIDE SEQUENCE</scope>
</reference>
<dbReference type="EMBL" id="CAJOBC010000826">
    <property type="protein sequence ID" value="CAF3629927.1"/>
    <property type="molecule type" value="Genomic_DNA"/>
</dbReference>
<keyword evidence="4" id="KW-1185">Reference proteome</keyword>
<evidence type="ECO:0000313" key="3">
    <source>
        <dbReference type="EMBL" id="CAF3629927.1"/>
    </source>
</evidence>
<evidence type="ECO:0000313" key="4">
    <source>
        <dbReference type="Proteomes" id="UP000663829"/>
    </source>
</evidence>
<dbReference type="OrthoDB" id="10043465at2759"/>
<dbReference type="GO" id="GO:0000492">
    <property type="term" value="P:box C/D snoRNP assembly"/>
    <property type="evidence" value="ECO:0007669"/>
    <property type="project" value="InterPro"/>
</dbReference>
<sequence length="295" mass="33324">MSDSVSNSNTLVENHTILDDKKLFNVLSSIKTTSNDHCQKIEDITSSVSTEHHIANQENTLDKVDIDEEIESNDEHDFFRSLEKSVSQHVYFGETSSEDEDENNKYDVSDLDLVSNNDYSNTELCDRIRLCQTLLTKDESSRRKQPIVIERCPPTTVRVDSSDLITRCKDFIPLLTDSNKKLTEKASAGENVTIELDEEDNGPAIEMDLMFCPFGDKNNHDTDTSSSASSAPPSDHETKSIDLANIVKKKRKKGRNRKKKQKKRPTIIEIEQNDDNHQTSTANVETESKIPSVTD</sequence>
<dbReference type="InterPro" id="IPR027921">
    <property type="entry name" value="NOPCHAP1"/>
</dbReference>
<dbReference type="EMBL" id="CAJNOQ010000826">
    <property type="protein sequence ID" value="CAF0842594.1"/>
    <property type="molecule type" value="Genomic_DNA"/>
</dbReference>
<feature type="region of interest" description="Disordered" evidence="1">
    <location>
        <begin position="212"/>
        <end position="295"/>
    </location>
</feature>
<comment type="caution">
    <text evidence="2">The sequence shown here is derived from an EMBL/GenBank/DDBJ whole genome shotgun (WGS) entry which is preliminary data.</text>
</comment>
<gene>
    <name evidence="2" type="ORF">GPM918_LOCUS5642</name>
    <name evidence="3" type="ORF">SRO942_LOCUS5642</name>
</gene>
<evidence type="ECO:0000313" key="2">
    <source>
        <dbReference type="EMBL" id="CAF0842594.1"/>
    </source>
</evidence>
<evidence type="ECO:0000256" key="1">
    <source>
        <dbReference type="SAM" id="MobiDB-lite"/>
    </source>
</evidence>
<dbReference type="Proteomes" id="UP000681722">
    <property type="component" value="Unassembled WGS sequence"/>
</dbReference>
<organism evidence="2 4">
    <name type="scientific">Didymodactylos carnosus</name>
    <dbReference type="NCBI Taxonomy" id="1234261"/>
    <lineage>
        <taxon>Eukaryota</taxon>
        <taxon>Metazoa</taxon>
        <taxon>Spiralia</taxon>
        <taxon>Gnathifera</taxon>
        <taxon>Rotifera</taxon>
        <taxon>Eurotatoria</taxon>
        <taxon>Bdelloidea</taxon>
        <taxon>Philodinida</taxon>
        <taxon>Philodinidae</taxon>
        <taxon>Didymodactylos</taxon>
    </lineage>
</organism>
<proteinExistence type="predicted"/>
<dbReference type="AlphaFoldDB" id="A0A813VN72"/>